<gene>
    <name evidence="2" type="ORF">ACFQL9_08180</name>
</gene>
<dbReference type="EMBL" id="JBHTAH010000005">
    <property type="protein sequence ID" value="MFC7069615.1"/>
    <property type="molecule type" value="Genomic_DNA"/>
</dbReference>
<dbReference type="RefSeq" id="WP_284030533.1">
    <property type="nucleotide sequence ID" value="NZ_CP126154.1"/>
</dbReference>
<keyword evidence="3" id="KW-1185">Reference proteome</keyword>
<accession>A0ABD5WB03</accession>
<feature type="transmembrane region" description="Helical" evidence="1">
    <location>
        <begin position="12"/>
        <end position="33"/>
    </location>
</feature>
<feature type="transmembrane region" description="Helical" evidence="1">
    <location>
        <begin position="69"/>
        <end position="85"/>
    </location>
</feature>
<reference evidence="2 3" key="1">
    <citation type="journal article" date="2019" name="Int. J. Syst. Evol. Microbiol.">
        <title>The Global Catalogue of Microorganisms (GCM) 10K type strain sequencing project: providing services to taxonomists for standard genome sequencing and annotation.</title>
        <authorList>
            <consortium name="The Broad Institute Genomics Platform"/>
            <consortium name="The Broad Institute Genome Sequencing Center for Infectious Disease"/>
            <person name="Wu L."/>
            <person name="Ma J."/>
        </authorList>
    </citation>
    <scope>NUCLEOTIDE SEQUENCE [LARGE SCALE GENOMIC DNA]</scope>
    <source>
        <strain evidence="2 3">DT31</strain>
    </source>
</reference>
<protein>
    <submittedName>
        <fullName evidence="2">Uncharacterized protein</fullName>
    </submittedName>
</protein>
<evidence type="ECO:0000256" key="1">
    <source>
        <dbReference type="SAM" id="Phobius"/>
    </source>
</evidence>
<feature type="transmembrane region" description="Helical" evidence="1">
    <location>
        <begin position="39"/>
        <end position="57"/>
    </location>
</feature>
<proteinExistence type="predicted"/>
<evidence type="ECO:0000313" key="2">
    <source>
        <dbReference type="EMBL" id="MFC7069615.1"/>
    </source>
</evidence>
<sequence length="118" mass="12200">MAPESDLHALRRATLLLLAAVSIPGAILVGIAPGAWDRFGGLAVAFLVGYGLLRRVLGERLSAVRRWTLFAGFGTVCLGIVTVHASTTGATPSGDLLSSYALCLAVAGFSGYRAITAR</sequence>
<evidence type="ECO:0000313" key="3">
    <source>
        <dbReference type="Proteomes" id="UP001596461"/>
    </source>
</evidence>
<keyword evidence="1" id="KW-1133">Transmembrane helix</keyword>
<feature type="transmembrane region" description="Helical" evidence="1">
    <location>
        <begin position="97"/>
        <end position="115"/>
    </location>
</feature>
<dbReference type="GeneID" id="81125368"/>
<dbReference type="AlphaFoldDB" id="A0ABD5WB03"/>
<comment type="caution">
    <text evidence="2">The sequence shown here is derived from an EMBL/GenBank/DDBJ whole genome shotgun (WGS) entry which is preliminary data.</text>
</comment>
<keyword evidence="1" id="KW-0472">Membrane</keyword>
<organism evidence="2 3">
    <name type="scientific">Halobaculum lipolyticum</name>
    <dbReference type="NCBI Taxonomy" id="3032001"/>
    <lineage>
        <taxon>Archaea</taxon>
        <taxon>Methanobacteriati</taxon>
        <taxon>Methanobacteriota</taxon>
        <taxon>Stenosarchaea group</taxon>
        <taxon>Halobacteria</taxon>
        <taxon>Halobacteriales</taxon>
        <taxon>Haloferacaceae</taxon>
        <taxon>Halobaculum</taxon>
    </lineage>
</organism>
<dbReference type="Proteomes" id="UP001596461">
    <property type="component" value="Unassembled WGS sequence"/>
</dbReference>
<name>A0ABD5WB03_9EURY</name>
<keyword evidence="1" id="KW-0812">Transmembrane</keyword>